<protein>
    <submittedName>
        <fullName evidence="2">Uncharacterized protein</fullName>
    </submittedName>
</protein>
<organism evidence="2 3">
    <name type="scientific">Seminavis robusta</name>
    <dbReference type="NCBI Taxonomy" id="568900"/>
    <lineage>
        <taxon>Eukaryota</taxon>
        <taxon>Sar</taxon>
        <taxon>Stramenopiles</taxon>
        <taxon>Ochrophyta</taxon>
        <taxon>Bacillariophyta</taxon>
        <taxon>Bacillariophyceae</taxon>
        <taxon>Bacillariophycidae</taxon>
        <taxon>Naviculales</taxon>
        <taxon>Naviculaceae</taxon>
        <taxon>Seminavis</taxon>
    </lineage>
</organism>
<sequence>MPWIRKLVLYVHFIPQVTKSSSLRPEIEVEHDQDHYLFTNPYTGKSYIKKKQQPMQNSATMPHQQVVQDGTEEFDFDGLFNTSASKNRCAVKRRLTIVAGTASVFGRASKAAKTGSGSVMASVLESIHLGKNNSDVTDKPDDDDDSLGSEEDFNQRVKSIVDDHIGNNLDEYARKKFVKSIRDPITKAQKEALERLRSDVVPQLNVINENAKNAVAKTVQFRLEYDQQKARDRRFEEFVVEKLGQMNGTIEALGRYMLRRLGSADGLDDSSLANMVALEHFDGVRDV</sequence>
<evidence type="ECO:0000313" key="3">
    <source>
        <dbReference type="Proteomes" id="UP001153069"/>
    </source>
</evidence>
<keyword evidence="3" id="KW-1185">Reference proteome</keyword>
<comment type="caution">
    <text evidence="2">The sequence shown here is derived from an EMBL/GenBank/DDBJ whole genome shotgun (WGS) entry which is preliminary data.</text>
</comment>
<name>A0A9N8I0I8_9STRA</name>
<proteinExistence type="predicted"/>
<feature type="compositionally biased region" description="Acidic residues" evidence="1">
    <location>
        <begin position="140"/>
        <end position="152"/>
    </location>
</feature>
<reference evidence="2" key="1">
    <citation type="submission" date="2020-06" db="EMBL/GenBank/DDBJ databases">
        <authorList>
            <consortium name="Plant Systems Biology data submission"/>
        </authorList>
    </citation>
    <scope>NUCLEOTIDE SEQUENCE</scope>
    <source>
        <strain evidence="2">D6</strain>
    </source>
</reference>
<dbReference type="AlphaFoldDB" id="A0A9N8I0I8"/>
<gene>
    <name evidence="2" type="ORF">SEMRO_2720_G335460.1</name>
</gene>
<evidence type="ECO:0000313" key="2">
    <source>
        <dbReference type="EMBL" id="CAB9530038.1"/>
    </source>
</evidence>
<dbReference type="EMBL" id="CAICTM010002718">
    <property type="protein sequence ID" value="CAB9530038.1"/>
    <property type="molecule type" value="Genomic_DNA"/>
</dbReference>
<feature type="region of interest" description="Disordered" evidence="1">
    <location>
        <begin position="131"/>
        <end position="153"/>
    </location>
</feature>
<evidence type="ECO:0000256" key="1">
    <source>
        <dbReference type="SAM" id="MobiDB-lite"/>
    </source>
</evidence>
<accession>A0A9N8I0I8</accession>
<dbReference type="Proteomes" id="UP001153069">
    <property type="component" value="Unassembled WGS sequence"/>
</dbReference>